<comment type="subcellular location">
    <subcellularLocation>
        <location evidence="1">Nucleus</location>
    </subcellularLocation>
</comment>
<dbReference type="InterPro" id="IPR036388">
    <property type="entry name" value="WH-like_DNA-bd_sf"/>
</dbReference>
<evidence type="ECO:0000256" key="6">
    <source>
        <dbReference type="SAM" id="Phobius"/>
    </source>
</evidence>
<keyword evidence="3" id="KW-0539">Nucleus</keyword>
<feature type="region of interest" description="Disordered" evidence="5">
    <location>
        <begin position="189"/>
        <end position="220"/>
    </location>
</feature>
<comment type="similarity">
    <text evidence="4">Belongs to the HSF family.</text>
</comment>
<keyword evidence="6" id="KW-1133">Transmembrane helix</keyword>
<dbReference type="GO" id="GO:0005634">
    <property type="term" value="C:nucleus"/>
    <property type="evidence" value="ECO:0007669"/>
    <property type="project" value="UniProtKB-SubCell"/>
</dbReference>
<dbReference type="Pfam" id="PF00447">
    <property type="entry name" value="HSF_DNA-bind"/>
    <property type="match status" value="1"/>
</dbReference>
<feature type="transmembrane region" description="Helical" evidence="6">
    <location>
        <begin position="459"/>
        <end position="481"/>
    </location>
</feature>
<dbReference type="Proteomes" id="UP001295423">
    <property type="component" value="Unassembled WGS sequence"/>
</dbReference>
<dbReference type="InterPro" id="IPR000232">
    <property type="entry name" value="HSF_DNA-bd"/>
</dbReference>
<evidence type="ECO:0000256" key="4">
    <source>
        <dbReference type="RuleBase" id="RU004020"/>
    </source>
</evidence>
<feature type="compositionally biased region" description="Polar residues" evidence="5">
    <location>
        <begin position="202"/>
        <end position="220"/>
    </location>
</feature>
<sequence>MAETKPKATKTASSRLSFPQKVYNVLNLCEENHQEHIVSWMNDGTALKVHDLEQFEREMLPKYFNTQKYASFTRALCAHGFDCVRTGRQTGIYSHPKFNRNDPAAPSMIKRVKRTSNVKALNKLSNGSHGLILRDGNRSIMFPSLLDNTESLRTKHDNASVLGQLYQTVRSQIANRTTNALIRLPPGAHFISSDESGDDNSAGEQSAYNPIPASTSAVPSSSYRIAPDYNIMTLDQQDEHDHTHNSGSILDNEFAPIPLSPKDPRAPEEDDFEPIPWSPHTSLQNSGALYRSEDEAFLCSIEPRTIQEMEDKADDLNAFYDVLPMFPKPRWQALYDYSSPVALPGVFYFMNISSFGMCWAIFLIVGHTIQSLFTAYGPNTGDLVVDPKISLGKHMFMDILWVQSLLSAMILIPEYFGSSSVMLATSFMLSNSPSLGMSLKSHYHHFHSQKGRPFVYGEWWLSDIIKCLFLGYMVSAFCICLGHYSDMANLKVTGVFFMNLTPLFACESYRLLLSIPARLVGPNDDKKFK</sequence>
<organism evidence="8 9">
    <name type="scientific">Cylindrotheca closterium</name>
    <dbReference type="NCBI Taxonomy" id="2856"/>
    <lineage>
        <taxon>Eukaryota</taxon>
        <taxon>Sar</taxon>
        <taxon>Stramenopiles</taxon>
        <taxon>Ochrophyta</taxon>
        <taxon>Bacillariophyta</taxon>
        <taxon>Bacillariophyceae</taxon>
        <taxon>Bacillariophycidae</taxon>
        <taxon>Bacillariales</taxon>
        <taxon>Bacillariaceae</taxon>
        <taxon>Cylindrotheca</taxon>
    </lineage>
</organism>
<dbReference type="AlphaFoldDB" id="A0AAD2G212"/>
<keyword evidence="2" id="KW-0238">DNA-binding</keyword>
<dbReference type="SUPFAM" id="SSF46785">
    <property type="entry name" value="Winged helix' DNA-binding domain"/>
    <property type="match status" value="1"/>
</dbReference>
<keyword evidence="6" id="KW-0472">Membrane</keyword>
<protein>
    <recommendedName>
        <fullName evidence="7">HSF-type DNA-binding domain-containing protein</fullName>
    </recommendedName>
</protein>
<dbReference type="PANTHER" id="PTHR10015">
    <property type="entry name" value="HEAT SHOCK TRANSCRIPTION FACTOR"/>
    <property type="match status" value="1"/>
</dbReference>
<evidence type="ECO:0000256" key="5">
    <source>
        <dbReference type="SAM" id="MobiDB-lite"/>
    </source>
</evidence>
<feature type="transmembrane region" description="Helical" evidence="6">
    <location>
        <begin position="405"/>
        <end position="429"/>
    </location>
</feature>
<evidence type="ECO:0000313" key="8">
    <source>
        <dbReference type="EMBL" id="CAJ1959789.1"/>
    </source>
</evidence>
<evidence type="ECO:0000256" key="2">
    <source>
        <dbReference type="ARBA" id="ARBA00023125"/>
    </source>
</evidence>
<keyword evidence="9" id="KW-1185">Reference proteome</keyword>
<comment type="caution">
    <text evidence="8">The sequence shown here is derived from an EMBL/GenBank/DDBJ whole genome shotgun (WGS) entry which is preliminary data.</text>
</comment>
<evidence type="ECO:0000256" key="1">
    <source>
        <dbReference type="ARBA" id="ARBA00004123"/>
    </source>
</evidence>
<dbReference type="EMBL" id="CAKOGP040002023">
    <property type="protein sequence ID" value="CAJ1959789.1"/>
    <property type="molecule type" value="Genomic_DNA"/>
</dbReference>
<dbReference type="Gene3D" id="1.10.10.10">
    <property type="entry name" value="Winged helix-like DNA-binding domain superfamily/Winged helix DNA-binding domain"/>
    <property type="match status" value="1"/>
</dbReference>
<feature type="region of interest" description="Disordered" evidence="5">
    <location>
        <begin position="238"/>
        <end position="270"/>
    </location>
</feature>
<keyword evidence="6" id="KW-0812">Transmembrane</keyword>
<dbReference type="PANTHER" id="PTHR10015:SF427">
    <property type="entry name" value="HEAT SHOCK FACTOR PROTEIN"/>
    <property type="match status" value="1"/>
</dbReference>
<accession>A0AAD2G212</accession>
<dbReference type="SMART" id="SM00415">
    <property type="entry name" value="HSF"/>
    <property type="match status" value="1"/>
</dbReference>
<feature type="domain" description="HSF-type DNA-binding" evidence="7">
    <location>
        <begin position="14"/>
        <end position="112"/>
    </location>
</feature>
<feature type="transmembrane region" description="Helical" evidence="6">
    <location>
        <begin position="346"/>
        <end position="365"/>
    </location>
</feature>
<reference evidence="8" key="1">
    <citation type="submission" date="2023-08" db="EMBL/GenBank/DDBJ databases">
        <authorList>
            <person name="Audoor S."/>
            <person name="Bilcke G."/>
        </authorList>
    </citation>
    <scope>NUCLEOTIDE SEQUENCE</scope>
</reference>
<evidence type="ECO:0000313" key="9">
    <source>
        <dbReference type="Proteomes" id="UP001295423"/>
    </source>
</evidence>
<evidence type="ECO:0000259" key="7">
    <source>
        <dbReference type="SMART" id="SM00415"/>
    </source>
</evidence>
<evidence type="ECO:0000256" key="3">
    <source>
        <dbReference type="ARBA" id="ARBA00023242"/>
    </source>
</evidence>
<name>A0AAD2G212_9STRA</name>
<dbReference type="GO" id="GO:0003700">
    <property type="term" value="F:DNA-binding transcription factor activity"/>
    <property type="evidence" value="ECO:0007669"/>
    <property type="project" value="InterPro"/>
</dbReference>
<gene>
    <name evidence="8" type="ORF">CYCCA115_LOCUS18208</name>
</gene>
<dbReference type="GO" id="GO:0043565">
    <property type="term" value="F:sequence-specific DNA binding"/>
    <property type="evidence" value="ECO:0007669"/>
    <property type="project" value="InterPro"/>
</dbReference>
<proteinExistence type="inferred from homology"/>
<dbReference type="InterPro" id="IPR036390">
    <property type="entry name" value="WH_DNA-bd_sf"/>
</dbReference>